<feature type="domain" description="HNH nuclease" evidence="1">
    <location>
        <begin position="9"/>
        <end position="64"/>
    </location>
</feature>
<keyword evidence="3" id="KW-1185">Reference proteome</keyword>
<reference evidence="2 3" key="1">
    <citation type="submission" date="2018-02" db="EMBL/GenBank/DDBJ databases">
        <title>Discovery of a pederin family compound in a non-symbiotic bloom-forming cyanobacterium.</title>
        <authorList>
            <person name="Kust A."/>
            <person name="Mares J."/>
            <person name="Jokela J."/>
            <person name="Urajova P."/>
            <person name="Hajek J."/>
            <person name="Saurav K."/>
            <person name="Voracova K."/>
            <person name="Fewer D.P."/>
            <person name="Haapaniemi E."/>
            <person name="Permi P."/>
            <person name="Rehakova K."/>
            <person name="Sivonen K."/>
            <person name="Hrouzek P."/>
        </authorList>
    </citation>
    <scope>NUCLEOTIDE SEQUENCE [LARGE SCALE GENOMIC DNA]</scope>
    <source>
        <strain evidence="2 3">CHARLIE-1</strain>
    </source>
</reference>
<dbReference type="GO" id="GO:0004519">
    <property type="term" value="F:endonuclease activity"/>
    <property type="evidence" value="ECO:0007669"/>
    <property type="project" value="UniProtKB-KW"/>
</dbReference>
<accession>A0A2S6CSE6</accession>
<evidence type="ECO:0000259" key="1">
    <source>
        <dbReference type="SMART" id="SM00507"/>
    </source>
</evidence>
<protein>
    <submittedName>
        <fullName evidence="2">HNH endonuclease</fullName>
    </submittedName>
</protein>
<proteinExistence type="predicted"/>
<dbReference type="InterPro" id="IPR052892">
    <property type="entry name" value="NA-targeting_endonuclease"/>
</dbReference>
<name>A0A2S6CSE6_9CYAN</name>
<dbReference type="Gene3D" id="1.10.30.50">
    <property type="match status" value="1"/>
</dbReference>
<dbReference type="EMBL" id="PGEM01000106">
    <property type="protein sequence ID" value="PPJ62622.1"/>
    <property type="molecule type" value="Genomic_DNA"/>
</dbReference>
<dbReference type="GO" id="GO:0003676">
    <property type="term" value="F:nucleic acid binding"/>
    <property type="evidence" value="ECO:0007669"/>
    <property type="project" value="InterPro"/>
</dbReference>
<keyword evidence="2" id="KW-0255">Endonuclease</keyword>
<dbReference type="PANTHER" id="PTHR33877:SF1">
    <property type="entry name" value="TYPE IV METHYL-DIRECTED RESTRICTION ENZYME ECOKMCRA"/>
    <property type="match status" value="1"/>
</dbReference>
<dbReference type="Pfam" id="PF01844">
    <property type="entry name" value="HNH"/>
    <property type="match status" value="1"/>
</dbReference>
<dbReference type="CDD" id="cd00085">
    <property type="entry name" value="HNHc"/>
    <property type="match status" value="1"/>
</dbReference>
<keyword evidence="2" id="KW-0540">Nuclease</keyword>
<dbReference type="Proteomes" id="UP000239589">
    <property type="component" value="Unassembled WGS sequence"/>
</dbReference>
<gene>
    <name evidence="2" type="ORF">CUN59_14535</name>
</gene>
<evidence type="ECO:0000313" key="3">
    <source>
        <dbReference type="Proteomes" id="UP000239589"/>
    </source>
</evidence>
<dbReference type="PANTHER" id="PTHR33877">
    <property type="entry name" value="SLL1193 PROTEIN"/>
    <property type="match status" value="1"/>
</dbReference>
<keyword evidence="2" id="KW-0378">Hydrolase</keyword>
<dbReference type="InterPro" id="IPR002711">
    <property type="entry name" value="HNH"/>
</dbReference>
<dbReference type="OrthoDB" id="514018at2"/>
<comment type="caution">
    <text evidence="2">The sequence shown here is derived from an EMBL/GenBank/DDBJ whole genome shotgun (WGS) entry which is preliminary data.</text>
</comment>
<dbReference type="SMART" id="SM00507">
    <property type="entry name" value="HNHc"/>
    <property type="match status" value="1"/>
</dbReference>
<dbReference type="RefSeq" id="WP_104388518.1">
    <property type="nucleotide sequence ID" value="NZ_PGEM01000106.1"/>
</dbReference>
<sequence>MSISYIPAALRRLVEERAKHQCEYCLLPAKVAFFPHEIDHIIAEKHDGETNADNLALTCWRCNRYKGSDLGSFDPETGNFSFLFNPRKQEWKLHFMFSEVMIIGLTPEGRTTVKLLQINSEERLAERKKLRFE</sequence>
<organism evidence="2 3">
    <name type="scientific">Cuspidothrix issatschenkoi CHARLIE-1</name>
    <dbReference type="NCBI Taxonomy" id="2052836"/>
    <lineage>
        <taxon>Bacteria</taxon>
        <taxon>Bacillati</taxon>
        <taxon>Cyanobacteriota</taxon>
        <taxon>Cyanophyceae</taxon>
        <taxon>Nostocales</taxon>
        <taxon>Aphanizomenonaceae</taxon>
        <taxon>Cuspidothrix</taxon>
    </lineage>
</organism>
<dbReference type="AlphaFoldDB" id="A0A2S6CSE6"/>
<evidence type="ECO:0000313" key="2">
    <source>
        <dbReference type="EMBL" id="PPJ62622.1"/>
    </source>
</evidence>
<dbReference type="InterPro" id="IPR003615">
    <property type="entry name" value="HNH_nuc"/>
</dbReference>
<dbReference type="GO" id="GO:0008270">
    <property type="term" value="F:zinc ion binding"/>
    <property type="evidence" value="ECO:0007669"/>
    <property type="project" value="InterPro"/>
</dbReference>